<protein>
    <recommendedName>
        <fullName evidence="14">SET domain-containing protein</fullName>
    </recommendedName>
</protein>
<keyword evidence="2" id="KW-0158">Chromosome</keyword>
<feature type="compositionally biased region" description="Polar residues" evidence="8">
    <location>
        <begin position="304"/>
        <end position="314"/>
    </location>
</feature>
<keyword evidence="3" id="KW-0489">Methyltransferase</keyword>
<evidence type="ECO:0000256" key="1">
    <source>
        <dbReference type="ARBA" id="ARBA00004286"/>
    </source>
</evidence>
<dbReference type="VEuPathDB" id="CryptoDB:Vbra_21301"/>
<feature type="domain" description="Pre-SET" evidence="10">
    <location>
        <begin position="624"/>
        <end position="694"/>
    </location>
</feature>
<dbReference type="Gene3D" id="3.40.50.620">
    <property type="entry name" value="HUPs"/>
    <property type="match status" value="1"/>
</dbReference>
<keyword evidence="6" id="KW-0479">Metal-binding</keyword>
<dbReference type="GO" id="GO:0005694">
    <property type="term" value="C:chromosome"/>
    <property type="evidence" value="ECO:0007669"/>
    <property type="project" value="UniProtKB-SubCell"/>
</dbReference>
<dbReference type="PANTHER" id="PTHR46223">
    <property type="entry name" value="HISTONE-LYSINE N-METHYLTRANSFERASE SUV39H"/>
    <property type="match status" value="1"/>
</dbReference>
<reference evidence="12 13" key="1">
    <citation type="submission" date="2014-11" db="EMBL/GenBank/DDBJ databases">
        <authorList>
            <person name="Zhu J."/>
            <person name="Qi W."/>
            <person name="Song R."/>
        </authorList>
    </citation>
    <scope>NUCLEOTIDE SEQUENCE [LARGE SCALE GENOMIC DNA]</scope>
</reference>
<dbReference type="SMART" id="SM00317">
    <property type="entry name" value="SET"/>
    <property type="match status" value="1"/>
</dbReference>
<name>A0A0G4FHU4_VITBC</name>
<dbReference type="Proteomes" id="UP000041254">
    <property type="component" value="Unassembled WGS sequence"/>
</dbReference>
<evidence type="ECO:0000256" key="8">
    <source>
        <dbReference type="SAM" id="MobiDB-lite"/>
    </source>
</evidence>
<evidence type="ECO:0000259" key="9">
    <source>
        <dbReference type="PROSITE" id="PS50280"/>
    </source>
</evidence>
<comment type="subcellular location">
    <subcellularLocation>
        <location evidence="1">Chromosome</location>
    </subcellularLocation>
</comment>
<evidence type="ECO:0008006" key="14">
    <source>
        <dbReference type="Google" id="ProtNLM"/>
    </source>
</evidence>
<dbReference type="InterPro" id="IPR007728">
    <property type="entry name" value="Pre-SET_dom"/>
</dbReference>
<dbReference type="GO" id="GO:0042054">
    <property type="term" value="F:histone methyltransferase activity"/>
    <property type="evidence" value="ECO:0007669"/>
    <property type="project" value="InterPro"/>
</dbReference>
<evidence type="ECO:0000313" key="13">
    <source>
        <dbReference type="Proteomes" id="UP000041254"/>
    </source>
</evidence>
<evidence type="ECO:0000256" key="5">
    <source>
        <dbReference type="ARBA" id="ARBA00022691"/>
    </source>
</evidence>
<dbReference type="InterPro" id="IPR001214">
    <property type="entry name" value="SET_dom"/>
</dbReference>
<dbReference type="PROSITE" id="PS50868">
    <property type="entry name" value="POST_SET"/>
    <property type="match status" value="1"/>
</dbReference>
<keyword evidence="4" id="KW-0808">Transferase</keyword>
<proteinExistence type="predicted"/>
<evidence type="ECO:0000259" key="11">
    <source>
        <dbReference type="PROSITE" id="PS50868"/>
    </source>
</evidence>
<dbReference type="SUPFAM" id="SSF82199">
    <property type="entry name" value="SET domain"/>
    <property type="match status" value="1"/>
</dbReference>
<dbReference type="Pfam" id="PF00856">
    <property type="entry name" value="SET"/>
    <property type="match status" value="1"/>
</dbReference>
<dbReference type="SUPFAM" id="SSF109604">
    <property type="entry name" value="HD-domain/PDEase-like"/>
    <property type="match status" value="1"/>
</dbReference>
<sequence length="863" mass="95862">MADVPSFRYGVGVVVVQDPTRLSQPDFHRFLLWAASCVRLVRRQLLIYWLAPDDHTAPRQYLFDVLSVIYGYLARVGLKHTNPLLDVCLLPLASARDLALCLGEHEEPIGFTDGTAMTEEPAITLPLMSDGSPLPSLGVPTAQPPDMPPLPPLPPVRQGSYRRVNRSVFAGTFDRLHAGHKLLLTFTRLLTKQTMILRITGPSMLTKKRHGDFLDPYRTRKEAVRTFVSRVRVESGDDVDIDVLNDPVGPAGTIDFDALVVTSETRRGGEHVNKVREENGKPPVELLELQVVGGEEEEGKGQGNDSNSGKLSSTDLRKHQADRAQALGVVVPAMRDMFRQLTVQQLKVDEEVADVWFMRLVDMHLEPWRHYHTLRHISDLISLQTTHSPPVPPPCACAISLAVWFHDAIYVPHRKDNEERSAELLEAFIQEVSLRVMHRQVADAAVLFVRATASHFEWAGASGAERLRAEGWGEEWVQAMQWFLDFDLSVLASEKEKYDAYADQIRLEYTHLAPSVYRSERAKFLRSLLDRPQLFSHLGGTAEADARRNIRAEVERLEQPDVPVLCDLSGGVEPTPIVCHLPPLIPPHTAVEMRQPTHFQYVGTSRPSASFAAQQKTDSEGDFLACSCSGLSVSCVDNHCPCVSASGGPSYTPDGLLSLPPGRRNSQQRPIIECHSTCGCAKGGGCRNRVAQGGVRWKLEVYWQDTVGWSVRTLEGIPRGAFVAEYAGEYLTEDEATTRLKRLDAENESRMRSSRPLRPNFLLTTREHWSVGRGERLMTTRIDAAECGSIARFINHSCRPNLQLDVVRAGSLIPRAVLFAREAIPAGTELSYAYGPPMRDDVGGRVRCHCGAPECTGMMPAAT</sequence>
<dbReference type="Pfam" id="PF05033">
    <property type="entry name" value="Pre-SET"/>
    <property type="match status" value="1"/>
</dbReference>
<dbReference type="AlphaFoldDB" id="A0A0G4FHU4"/>
<dbReference type="OrthoDB" id="330671at2759"/>
<feature type="region of interest" description="Disordered" evidence="8">
    <location>
        <begin position="294"/>
        <end position="318"/>
    </location>
</feature>
<keyword evidence="5" id="KW-0949">S-adenosyl-L-methionine</keyword>
<dbReference type="PROSITE" id="PS50280">
    <property type="entry name" value="SET"/>
    <property type="match status" value="1"/>
</dbReference>
<evidence type="ECO:0000256" key="6">
    <source>
        <dbReference type="ARBA" id="ARBA00022723"/>
    </source>
</evidence>
<keyword evidence="7" id="KW-0862">Zinc</keyword>
<dbReference type="PANTHER" id="PTHR46223:SF3">
    <property type="entry name" value="HISTONE-LYSINE N-METHYLTRANSFERASE SET-23"/>
    <property type="match status" value="1"/>
</dbReference>
<evidence type="ECO:0000256" key="7">
    <source>
        <dbReference type="ARBA" id="ARBA00022833"/>
    </source>
</evidence>
<accession>A0A0G4FHU4</accession>
<dbReference type="InterPro" id="IPR050973">
    <property type="entry name" value="H3K9_Histone-Lys_N-MTase"/>
</dbReference>
<dbReference type="InParanoid" id="A0A0G4FHU4"/>
<dbReference type="GO" id="GO:0008270">
    <property type="term" value="F:zinc ion binding"/>
    <property type="evidence" value="ECO:0007669"/>
    <property type="project" value="InterPro"/>
</dbReference>
<dbReference type="SUPFAM" id="SSF52374">
    <property type="entry name" value="Nucleotidylyl transferase"/>
    <property type="match status" value="1"/>
</dbReference>
<dbReference type="EMBL" id="CDMY01000441">
    <property type="protein sequence ID" value="CEM13017.1"/>
    <property type="molecule type" value="Genomic_DNA"/>
</dbReference>
<organism evidence="12 13">
    <name type="scientific">Vitrella brassicaformis (strain CCMP3155)</name>
    <dbReference type="NCBI Taxonomy" id="1169540"/>
    <lineage>
        <taxon>Eukaryota</taxon>
        <taxon>Sar</taxon>
        <taxon>Alveolata</taxon>
        <taxon>Colpodellida</taxon>
        <taxon>Vitrellaceae</taxon>
        <taxon>Vitrella</taxon>
    </lineage>
</organism>
<gene>
    <name evidence="12" type="ORF">Vbra_21301</name>
</gene>
<dbReference type="InterPro" id="IPR046341">
    <property type="entry name" value="SET_dom_sf"/>
</dbReference>
<dbReference type="GO" id="GO:0005634">
    <property type="term" value="C:nucleus"/>
    <property type="evidence" value="ECO:0007669"/>
    <property type="project" value="InterPro"/>
</dbReference>
<feature type="domain" description="SET" evidence="9">
    <location>
        <begin position="697"/>
        <end position="835"/>
    </location>
</feature>
<dbReference type="STRING" id="1169540.A0A0G4FHU4"/>
<dbReference type="GO" id="GO:0032259">
    <property type="term" value="P:methylation"/>
    <property type="evidence" value="ECO:0007669"/>
    <property type="project" value="UniProtKB-KW"/>
</dbReference>
<evidence type="ECO:0000256" key="3">
    <source>
        <dbReference type="ARBA" id="ARBA00022603"/>
    </source>
</evidence>
<dbReference type="InterPro" id="IPR003616">
    <property type="entry name" value="Post-SET_dom"/>
</dbReference>
<evidence type="ECO:0000256" key="4">
    <source>
        <dbReference type="ARBA" id="ARBA00022679"/>
    </source>
</evidence>
<dbReference type="InterPro" id="IPR014729">
    <property type="entry name" value="Rossmann-like_a/b/a_fold"/>
</dbReference>
<evidence type="ECO:0000256" key="2">
    <source>
        <dbReference type="ARBA" id="ARBA00022454"/>
    </source>
</evidence>
<evidence type="ECO:0000313" key="12">
    <source>
        <dbReference type="EMBL" id="CEM13017.1"/>
    </source>
</evidence>
<dbReference type="Gene3D" id="2.170.270.10">
    <property type="entry name" value="SET domain"/>
    <property type="match status" value="1"/>
</dbReference>
<feature type="domain" description="Post-SET" evidence="11">
    <location>
        <begin position="844"/>
        <end position="860"/>
    </location>
</feature>
<dbReference type="PROSITE" id="PS50867">
    <property type="entry name" value="PRE_SET"/>
    <property type="match status" value="1"/>
</dbReference>
<evidence type="ECO:0000259" key="10">
    <source>
        <dbReference type="PROSITE" id="PS50867"/>
    </source>
</evidence>
<keyword evidence="13" id="KW-1185">Reference proteome</keyword>